<dbReference type="InterPro" id="IPR007642">
    <property type="entry name" value="RNA_pol_Rpb2_2"/>
</dbReference>
<feature type="domain" description="RNA polymerase Rpb2" evidence="12">
    <location>
        <begin position="835"/>
        <end position="903"/>
    </location>
</feature>
<dbReference type="NCBIfam" id="NF001616">
    <property type="entry name" value="PRK00405.1"/>
    <property type="match status" value="1"/>
</dbReference>
<evidence type="ECO:0000259" key="10">
    <source>
        <dbReference type="Pfam" id="PF04561"/>
    </source>
</evidence>
<feature type="domain" description="RNA polymerase beta subunit protrusion" evidence="11">
    <location>
        <begin position="28"/>
        <end position="821"/>
    </location>
</feature>
<dbReference type="PANTHER" id="PTHR20856">
    <property type="entry name" value="DNA-DIRECTED RNA POLYMERASE I SUBUNIT 2"/>
    <property type="match status" value="1"/>
</dbReference>
<keyword evidence="15" id="KW-1185">Reference proteome</keyword>
<dbReference type="InterPro" id="IPR042107">
    <property type="entry name" value="DNA-dir_RNA_pol_bsu_ext_1_sf"/>
</dbReference>
<feature type="domain" description="DNA-directed RNA polymerase beta subunit external 1" evidence="13">
    <location>
        <begin position="913"/>
        <end position="979"/>
    </location>
</feature>
<dbReference type="Pfam" id="PF04560">
    <property type="entry name" value="RNA_pol_Rpb2_7"/>
    <property type="match status" value="1"/>
</dbReference>
<dbReference type="Pfam" id="PF04565">
    <property type="entry name" value="RNA_pol_Rpb2_3"/>
    <property type="match status" value="1"/>
</dbReference>
<dbReference type="OrthoDB" id="9803954at2"/>
<comment type="function">
    <text evidence="6 7">DNA-dependent RNA polymerase catalyzes the transcription of DNA into RNA using the four ribonucleoside triphosphates as substrates.</text>
</comment>
<dbReference type="InterPro" id="IPR007120">
    <property type="entry name" value="DNA-dir_RNAP_su2_dom"/>
</dbReference>
<dbReference type="GO" id="GO:0032549">
    <property type="term" value="F:ribonucleoside binding"/>
    <property type="evidence" value="ECO:0007669"/>
    <property type="project" value="InterPro"/>
</dbReference>
<evidence type="ECO:0000256" key="3">
    <source>
        <dbReference type="ARBA" id="ARBA00022695"/>
    </source>
</evidence>
<evidence type="ECO:0000256" key="7">
    <source>
        <dbReference type="RuleBase" id="RU363031"/>
    </source>
</evidence>
<dbReference type="EMBL" id="AFNU02000004">
    <property type="protein sequence ID" value="ERJ12395.1"/>
    <property type="molecule type" value="Genomic_DNA"/>
</dbReference>
<evidence type="ECO:0000256" key="5">
    <source>
        <dbReference type="ARBA" id="ARBA00048552"/>
    </source>
</evidence>
<dbReference type="CDD" id="cd00653">
    <property type="entry name" value="RNA_pol_B_RPB2"/>
    <property type="match status" value="1"/>
</dbReference>
<evidence type="ECO:0000256" key="1">
    <source>
        <dbReference type="ARBA" id="ARBA00022478"/>
    </source>
</evidence>
<dbReference type="Gene3D" id="3.90.1800.10">
    <property type="entry name" value="RNA polymerase alpha subunit dimerisation domain"/>
    <property type="match status" value="1"/>
</dbReference>
<comment type="subunit">
    <text evidence="6 7">The RNAP catalytic core consists of 2 alpha, 1 beta, 1 beta' and 1 omega subunit. When a sigma factor is associated with the core the holoenzyme is formed, which can initiate transcription.</text>
</comment>
<evidence type="ECO:0000256" key="4">
    <source>
        <dbReference type="ARBA" id="ARBA00023163"/>
    </source>
</evidence>
<dbReference type="NCBIfam" id="TIGR02013">
    <property type="entry name" value="rpoB"/>
    <property type="match status" value="1"/>
</dbReference>
<keyword evidence="2 6" id="KW-0808">Transferase</keyword>
<dbReference type="EC" id="2.7.7.6" evidence="6 7"/>
<evidence type="ECO:0000259" key="13">
    <source>
        <dbReference type="Pfam" id="PF10385"/>
    </source>
</evidence>
<keyword evidence="4 6" id="KW-0804">Transcription</keyword>
<dbReference type="GO" id="GO:0006351">
    <property type="term" value="P:DNA-templated transcription"/>
    <property type="evidence" value="ECO:0007669"/>
    <property type="project" value="UniProtKB-UniRule"/>
</dbReference>
<sequence>MNGKLVPYGKKRTRRNYSRIASNLELPNLIEIQTKSYETFLEKGLQEMFKEISPIKDHSENLELHFVGYELGEPKYGLREAKDRDATYSAPLKIKARLENKEKDEVIEQDVFMGDFPLMTPTGTFIINGSERVIVSQLVRSSGVYYSRDIDKKTGKEKFSAQVIPTRGAWLEFEIDAKDILYTRVDRTRKIPITVLLRALGMSTNEQILDVLGNDDYLHNTLHKDQTENSELALFEIYEKLRPGEPPTVEGARSLFTARFFDPKRYDLAAVGRFKFNKKLNIFDRLVGKYLAENLVITDDITVDIEKVTPEYTKYFEDIIIPKKDEISAKASNVINAFETAHQNLKHLFVESIQSLSDILAKENVNTLATFIKEVIKENEQVRTDIMTSEDNENIVEDANSIVMGTDNLTKVRRFLTDLDVNRMSVQDQDPLQLMLFIEFLTEFKEIFEFMLLRGKILPDEYYALKDSILNHDFTKVKAINDLKGKYNSEVSLLLNQDIRIINNLENVKNLLEVLPETKNSLNDAKLAIEEILKEDSSEELELLNIIYMCKQIFEHASDIALESLQNVYDFMETKDVYNLDELKTVFKINNYELNQNLLSFRMFNSIGKLFETLGREYIDLEIENVDVDELNMFKYIIKSLIYETVDTYKELIDEDGNLFLPAGTIFIQAEENKQITQEIADQLSYLGIGHKLNLKKLNVHDSLEEEPTYIQIAKINLFDDEGNVYTKTLVGNNQEEERKNVTTSDIIASVSYYNNLLNGFGYLDDIDHLGNRRLRLVGELLQNQFRIGLTRMERVIRERMSIQETEKLAPQSLINIRPVTASIKEFFGSSQLSQFMDQTNPLAELTHKRRLSALGPGGLTRERAQMEVRDVHYSHYGRMCPIETPEGPNIGLINSLSSYAKVNEFGFIVTPYRRVDKEKLMVTDDYEYLTADKEDNYVVAQANINLDGYKIVDDKVVARRRGENLMIPAEEVDFVDVSPKQIVSVATSMIPFLEHDDSNRALMGANMQRQAIPLLIPEAPFVGTGVEYKSARDSGVAVLARHDGVVEYVDSKIIKIRTKDNKLDEYPLIKFARSNQGTCYNQKPIVALGEEIEAGDTLCDGFSMEDGELAIGRNVTVAFMTWHGYNYEDAIIMSERLVKDDVYTSVHIEEYEVEARDTKLGSEEITRDIPNAPEEALKNLDEKGIIRIGAEVKEGDILVGKVTPKGQTDLSAEERLLHAIFGEKAREVKDTSKKVPHGGNGIVHDVKYFSRKNGDEMAPGVNEVIRVYIVQKRKISVGDKMAGRHGNKGVISRILPEEDMPYMPDGTPVDIMLNPLGVPSRMNIGQILEIHLGMAAKKLGIHVATPVFDGATNEDLMALIKEAGMDDDAKTVLFDGRTGSKFDNKVSVGVMYMIKLAHMVDDKLHARSIGPYSLVTQQPLGGKAQFGGQRFGEMEVWALEAYGAAYTLQEILTVKSDDMVGRVKVYNAIVRGESIPEPGVPESFRVLIKELQSLGLDVKITNEANDEIQLRESLLDETPMVDLENKEQEKSKS</sequence>
<dbReference type="HAMAP" id="MF_01321">
    <property type="entry name" value="RNApol_bact_RpoB"/>
    <property type="match status" value="1"/>
</dbReference>
<gene>
    <name evidence="6 14" type="primary">rpoB</name>
    <name evidence="14" type="ORF">HLPCO_001381</name>
</gene>
<dbReference type="eggNOG" id="COG0085">
    <property type="taxonomic scope" value="Bacteria"/>
</dbReference>
<evidence type="ECO:0000259" key="8">
    <source>
        <dbReference type="Pfam" id="PF00562"/>
    </source>
</evidence>
<evidence type="ECO:0000259" key="9">
    <source>
        <dbReference type="Pfam" id="PF04560"/>
    </source>
</evidence>
<dbReference type="InParanoid" id="U2FHU0"/>
<dbReference type="InterPro" id="IPR007645">
    <property type="entry name" value="RNA_pol_Rpb2_3"/>
</dbReference>
<dbReference type="FunFam" id="3.90.1800.10:FF:000001">
    <property type="entry name" value="DNA-directed RNA polymerase subunit beta"/>
    <property type="match status" value="1"/>
</dbReference>
<dbReference type="Gene3D" id="2.40.50.150">
    <property type="match status" value="1"/>
</dbReference>
<dbReference type="GO" id="GO:0003677">
    <property type="term" value="F:DNA binding"/>
    <property type="evidence" value="ECO:0007669"/>
    <property type="project" value="UniProtKB-UniRule"/>
</dbReference>
<evidence type="ECO:0000313" key="15">
    <source>
        <dbReference type="Proteomes" id="UP000005707"/>
    </source>
</evidence>
<dbReference type="RefSeq" id="WP_008825028.1">
    <property type="nucleotide sequence ID" value="NZ_AFNU02000004.1"/>
</dbReference>
<dbReference type="InterPro" id="IPR019462">
    <property type="entry name" value="DNA-dir_RNA_pol_bsu_external_1"/>
</dbReference>
<dbReference type="InterPro" id="IPR037033">
    <property type="entry name" value="DNA-dir_RNAP_su2_hyb_sf"/>
</dbReference>
<evidence type="ECO:0000259" key="12">
    <source>
        <dbReference type="Pfam" id="PF04565"/>
    </source>
</evidence>
<dbReference type="Proteomes" id="UP000005707">
    <property type="component" value="Unassembled WGS sequence"/>
</dbReference>
<comment type="similarity">
    <text evidence="6 7">Belongs to the RNA polymerase beta chain family.</text>
</comment>
<dbReference type="Pfam" id="PF04563">
    <property type="entry name" value="RNA_pol_Rpb2_1"/>
    <property type="match status" value="1"/>
</dbReference>
<accession>U2FHU0</accession>
<dbReference type="InterPro" id="IPR007121">
    <property type="entry name" value="RNA_pol_bsu_CS"/>
</dbReference>
<evidence type="ECO:0000256" key="2">
    <source>
        <dbReference type="ARBA" id="ARBA00022679"/>
    </source>
</evidence>
<feature type="domain" description="RNA polymerase Rpb2" evidence="10">
    <location>
        <begin position="140"/>
        <end position="283"/>
    </location>
</feature>
<dbReference type="GO" id="GO:0003899">
    <property type="term" value="F:DNA-directed RNA polymerase activity"/>
    <property type="evidence" value="ECO:0007669"/>
    <property type="project" value="UniProtKB-UniRule"/>
</dbReference>
<dbReference type="InterPro" id="IPR037034">
    <property type="entry name" value="RNA_pol_Rpb2_2_sf"/>
</dbReference>
<dbReference type="GO" id="GO:0000428">
    <property type="term" value="C:DNA-directed RNA polymerase complex"/>
    <property type="evidence" value="ECO:0007669"/>
    <property type="project" value="UniProtKB-KW"/>
</dbReference>
<dbReference type="Pfam" id="PF04561">
    <property type="entry name" value="RNA_pol_Rpb2_2"/>
    <property type="match status" value="1"/>
</dbReference>
<comment type="catalytic activity">
    <reaction evidence="5 6 7">
        <text>RNA(n) + a ribonucleoside 5'-triphosphate = RNA(n+1) + diphosphate</text>
        <dbReference type="Rhea" id="RHEA:21248"/>
        <dbReference type="Rhea" id="RHEA-COMP:14527"/>
        <dbReference type="Rhea" id="RHEA-COMP:17342"/>
        <dbReference type="ChEBI" id="CHEBI:33019"/>
        <dbReference type="ChEBI" id="CHEBI:61557"/>
        <dbReference type="ChEBI" id="CHEBI:140395"/>
        <dbReference type="EC" id="2.7.7.6"/>
    </reaction>
</comment>
<dbReference type="Gene3D" id="2.40.50.100">
    <property type="match status" value="1"/>
</dbReference>
<dbReference type="STRING" id="1033810.HLPCO_001381"/>
<feature type="domain" description="RNA polymerase Rpb2" evidence="9">
    <location>
        <begin position="1428"/>
        <end position="1503"/>
    </location>
</feature>
<dbReference type="Pfam" id="PF00562">
    <property type="entry name" value="RNA_pol_Rpb2_6"/>
    <property type="match status" value="1"/>
</dbReference>
<reference evidence="14 15" key="1">
    <citation type="journal article" date="2011" name="J. Bacteriol.">
        <title>Genome sequence of Haloplasma contractile, an unusual contractile bacterium from a deep-sea anoxic brine lake.</title>
        <authorList>
            <person name="Antunes A."/>
            <person name="Alam I."/>
            <person name="El Dorry H."/>
            <person name="Siam R."/>
            <person name="Robertson A."/>
            <person name="Bajic V.B."/>
            <person name="Stingl U."/>
        </authorList>
    </citation>
    <scope>NUCLEOTIDE SEQUENCE [LARGE SCALE GENOMIC DNA]</scope>
    <source>
        <strain evidence="14 15">SSD-17B</strain>
    </source>
</reference>
<dbReference type="Gene3D" id="2.40.270.10">
    <property type="entry name" value="DNA-directed RNA polymerase, subunit 2, domain 6"/>
    <property type="match status" value="1"/>
</dbReference>
<evidence type="ECO:0000256" key="6">
    <source>
        <dbReference type="HAMAP-Rule" id="MF_01321"/>
    </source>
</evidence>
<evidence type="ECO:0000259" key="11">
    <source>
        <dbReference type="Pfam" id="PF04563"/>
    </source>
</evidence>
<reference evidence="14 15" key="2">
    <citation type="journal article" date="2013" name="PLoS ONE">
        <title>INDIGO - INtegrated Data Warehouse of MIcrobial GenOmes with Examples from the Red Sea Extremophiles.</title>
        <authorList>
            <person name="Alam I."/>
            <person name="Antunes A."/>
            <person name="Kamau A.A."/>
            <person name="Ba Alawi W."/>
            <person name="Kalkatawi M."/>
            <person name="Stingl U."/>
            <person name="Bajic V.B."/>
        </authorList>
    </citation>
    <scope>NUCLEOTIDE SEQUENCE [LARGE SCALE GENOMIC DNA]</scope>
    <source>
        <strain evidence="14 15">SSD-17B</strain>
    </source>
</reference>
<dbReference type="SUPFAM" id="SSF64484">
    <property type="entry name" value="beta and beta-prime subunits of DNA dependent RNA-polymerase"/>
    <property type="match status" value="2"/>
</dbReference>
<feature type="domain" description="DNA-directed RNA polymerase subunit 2 hybrid-binding" evidence="8">
    <location>
        <begin position="1041"/>
        <end position="1426"/>
    </location>
</feature>
<dbReference type="InterPro" id="IPR007641">
    <property type="entry name" value="RNA_pol_Rpb2_7"/>
</dbReference>
<dbReference type="Gene3D" id="3.90.1100.10">
    <property type="match status" value="1"/>
</dbReference>
<dbReference type="InterPro" id="IPR014724">
    <property type="entry name" value="RNA_pol_RPB2_OB-fold"/>
</dbReference>
<dbReference type="InterPro" id="IPR015712">
    <property type="entry name" value="DNA-dir_RNA_pol_su2"/>
</dbReference>
<protein>
    <recommendedName>
        <fullName evidence="6 7">DNA-directed RNA polymerase subunit beta</fullName>
        <shortName evidence="6">RNAP subunit beta</shortName>
        <ecNumber evidence="6 7">2.7.7.6</ecNumber>
    </recommendedName>
    <alternativeName>
        <fullName evidence="6">RNA polymerase subunit beta</fullName>
    </alternativeName>
    <alternativeName>
        <fullName evidence="6">Transcriptase subunit beta</fullName>
    </alternativeName>
</protein>
<dbReference type="InterPro" id="IPR007644">
    <property type="entry name" value="RNA_pol_bsu_protrusion"/>
</dbReference>
<proteinExistence type="inferred from homology"/>
<comment type="caution">
    <text evidence="14">The sequence shown here is derived from an EMBL/GenBank/DDBJ whole genome shotgun (WGS) entry which is preliminary data.</text>
</comment>
<organism evidence="14 15">
    <name type="scientific">Haloplasma contractile SSD-17B</name>
    <dbReference type="NCBI Taxonomy" id="1033810"/>
    <lineage>
        <taxon>Bacteria</taxon>
        <taxon>Bacillati</taxon>
        <taxon>Mycoplasmatota</taxon>
        <taxon>Mollicutes</taxon>
        <taxon>Haloplasmatales</taxon>
        <taxon>Haloplasmataceae</taxon>
        <taxon>Haloplasma</taxon>
    </lineage>
</organism>
<dbReference type="Gene3D" id="3.90.1110.10">
    <property type="entry name" value="RNA polymerase Rpb2, domain 2"/>
    <property type="match status" value="1"/>
</dbReference>
<dbReference type="Pfam" id="PF10385">
    <property type="entry name" value="RNA_pol_Rpb2_45"/>
    <property type="match status" value="1"/>
</dbReference>
<keyword evidence="3 6" id="KW-0548">Nucleotidyltransferase</keyword>
<name>U2FHU0_9MOLU</name>
<dbReference type="PROSITE" id="PS01166">
    <property type="entry name" value="RNA_POL_BETA"/>
    <property type="match status" value="1"/>
</dbReference>
<dbReference type="Gene3D" id="2.30.150.10">
    <property type="entry name" value="DNA-directed RNA polymerase, beta subunit, external 1 domain"/>
    <property type="match status" value="1"/>
</dbReference>
<evidence type="ECO:0000313" key="14">
    <source>
        <dbReference type="EMBL" id="ERJ12395.1"/>
    </source>
</evidence>
<dbReference type="FunCoup" id="U2FHU0">
    <property type="interactions" value="392"/>
</dbReference>
<dbReference type="InterPro" id="IPR010243">
    <property type="entry name" value="RNA_pol_bsu_bac"/>
</dbReference>
<keyword evidence="1 6" id="KW-0240">DNA-directed RNA polymerase</keyword>